<name>A0A7D5V7I9_9NEIS</name>
<dbReference type="RefSeq" id="WP_180307356.1">
    <property type="nucleotide sequence ID" value="NZ_CP058952.1"/>
</dbReference>
<dbReference type="InterPro" id="IPR032314">
    <property type="entry name" value="DUF4845"/>
</dbReference>
<organism evidence="2 3">
    <name type="scientific">Chitinibacter fontanus</name>
    <dbReference type="NCBI Taxonomy" id="1737446"/>
    <lineage>
        <taxon>Bacteria</taxon>
        <taxon>Pseudomonadati</taxon>
        <taxon>Pseudomonadota</taxon>
        <taxon>Betaproteobacteria</taxon>
        <taxon>Neisseriales</taxon>
        <taxon>Chitinibacteraceae</taxon>
        <taxon>Chitinibacter</taxon>
    </lineage>
</organism>
<reference evidence="2 3" key="1">
    <citation type="journal article" date="2016" name="Int. J. Syst. Evol. Microbiol.">
        <title>Chitinibacter fontanus sp. nov., isolated from a spring.</title>
        <authorList>
            <person name="Sheu S.Y."/>
            <person name="Li Y.S."/>
            <person name="Young C.C."/>
            <person name="Chen W.M."/>
        </authorList>
    </citation>
    <scope>NUCLEOTIDE SEQUENCE [LARGE SCALE GENOMIC DNA]</scope>
    <source>
        <strain evidence="2 3">STM-7</strain>
    </source>
</reference>
<dbReference type="Proteomes" id="UP000510822">
    <property type="component" value="Chromosome"/>
</dbReference>
<keyword evidence="3" id="KW-1185">Reference proteome</keyword>
<keyword evidence="1" id="KW-1133">Transmembrane helix</keyword>
<sequence length="120" mass="13124">MKKQLGLSFFGFIIVAMFVAVALITAFKVVPTYIEYFNIKQAVSTILNQNSGATPQAIRDAFARHADISEIHAVKPADLLITQTGGVTTVRADYEKVVPLVANVSFLFQFEIEKKSGSAE</sequence>
<evidence type="ECO:0000313" key="2">
    <source>
        <dbReference type="EMBL" id="QLI80211.1"/>
    </source>
</evidence>
<dbReference type="AlphaFoldDB" id="A0A7D5V7I9"/>
<gene>
    <name evidence="2" type="ORF">HZU75_00905</name>
</gene>
<protein>
    <submittedName>
        <fullName evidence="2">DUF4845 domain-containing protein</fullName>
    </submittedName>
</protein>
<feature type="transmembrane region" description="Helical" evidence="1">
    <location>
        <begin position="6"/>
        <end position="30"/>
    </location>
</feature>
<keyword evidence="1" id="KW-0812">Transmembrane</keyword>
<dbReference type="Pfam" id="PF16137">
    <property type="entry name" value="DUF4845"/>
    <property type="match status" value="1"/>
</dbReference>
<dbReference type="EMBL" id="CP058952">
    <property type="protein sequence ID" value="QLI80211.1"/>
    <property type="molecule type" value="Genomic_DNA"/>
</dbReference>
<accession>A0A7D5V7I9</accession>
<evidence type="ECO:0000256" key="1">
    <source>
        <dbReference type="SAM" id="Phobius"/>
    </source>
</evidence>
<keyword evidence="1" id="KW-0472">Membrane</keyword>
<proteinExistence type="predicted"/>
<dbReference type="KEGG" id="cfon:HZU75_00905"/>
<evidence type="ECO:0000313" key="3">
    <source>
        <dbReference type="Proteomes" id="UP000510822"/>
    </source>
</evidence>